<name>A0A6L7HX18_9GAMM</name>
<evidence type="ECO:0000313" key="9">
    <source>
        <dbReference type="EMBL" id="MXR68795.1"/>
    </source>
</evidence>
<dbReference type="EMBL" id="WRPA01000006">
    <property type="protein sequence ID" value="MXR68795.1"/>
    <property type="molecule type" value="Genomic_DNA"/>
</dbReference>
<feature type="domain" description="RecX second three-helical" evidence="6">
    <location>
        <begin position="51"/>
        <end position="88"/>
    </location>
</feature>
<keyword evidence="4 5" id="KW-0963">Cytoplasm</keyword>
<dbReference type="GO" id="GO:0006282">
    <property type="term" value="P:regulation of DNA repair"/>
    <property type="evidence" value="ECO:0007669"/>
    <property type="project" value="UniProtKB-UniRule"/>
</dbReference>
<dbReference type="Gene3D" id="1.10.10.10">
    <property type="entry name" value="Winged helix-like DNA-binding domain superfamily/Winged helix DNA-binding domain"/>
    <property type="match status" value="3"/>
</dbReference>
<dbReference type="NCBIfam" id="NF001057">
    <property type="entry name" value="PRK00117.3-3"/>
    <property type="match status" value="1"/>
</dbReference>
<evidence type="ECO:0000313" key="10">
    <source>
        <dbReference type="Proteomes" id="UP000474778"/>
    </source>
</evidence>
<reference evidence="9 10" key="1">
    <citation type="submission" date="2019-12" db="EMBL/GenBank/DDBJ databases">
        <title>Shewanella insulae sp. nov., isolated from a tidal flat.</title>
        <authorList>
            <person name="Yoon J.-H."/>
        </authorList>
    </citation>
    <scope>NUCLEOTIDE SEQUENCE [LARGE SCALE GENOMIC DNA]</scope>
    <source>
        <strain evidence="9 10">JBTF-M18</strain>
    </source>
</reference>
<evidence type="ECO:0000256" key="5">
    <source>
        <dbReference type="HAMAP-Rule" id="MF_01114"/>
    </source>
</evidence>
<protein>
    <recommendedName>
        <fullName evidence="3 5">Regulatory protein RecX</fullName>
    </recommendedName>
</protein>
<dbReference type="InterPro" id="IPR053924">
    <property type="entry name" value="RecX_HTH_2nd"/>
</dbReference>
<evidence type="ECO:0000259" key="8">
    <source>
        <dbReference type="Pfam" id="PF21982"/>
    </source>
</evidence>
<dbReference type="GO" id="GO:0005737">
    <property type="term" value="C:cytoplasm"/>
    <property type="evidence" value="ECO:0007669"/>
    <property type="project" value="UniProtKB-SubCell"/>
</dbReference>
<evidence type="ECO:0000256" key="4">
    <source>
        <dbReference type="ARBA" id="ARBA00022490"/>
    </source>
</evidence>
<feature type="domain" description="RecX first three-helical" evidence="8">
    <location>
        <begin position="5"/>
        <end position="44"/>
    </location>
</feature>
<accession>A0A6L7HX18</accession>
<dbReference type="PANTHER" id="PTHR33602">
    <property type="entry name" value="REGULATORY PROTEIN RECX FAMILY PROTEIN"/>
    <property type="match status" value="1"/>
</dbReference>
<dbReference type="Proteomes" id="UP000474778">
    <property type="component" value="Unassembled WGS sequence"/>
</dbReference>
<evidence type="ECO:0000256" key="1">
    <source>
        <dbReference type="ARBA" id="ARBA00004496"/>
    </source>
</evidence>
<evidence type="ECO:0000256" key="2">
    <source>
        <dbReference type="ARBA" id="ARBA00009695"/>
    </source>
</evidence>
<comment type="function">
    <text evidence="5">Modulates RecA activity.</text>
</comment>
<evidence type="ECO:0000259" key="6">
    <source>
        <dbReference type="Pfam" id="PF02631"/>
    </source>
</evidence>
<proteinExistence type="inferred from homology"/>
<dbReference type="InterPro" id="IPR053926">
    <property type="entry name" value="RecX_HTH_1st"/>
</dbReference>
<dbReference type="InterPro" id="IPR036388">
    <property type="entry name" value="WH-like_DNA-bd_sf"/>
</dbReference>
<dbReference type="Pfam" id="PF21981">
    <property type="entry name" value="RecX_HTH3"/>
    <property type="match status" value="1"/>
</dbReference>
<dbReference type="Pfam" id="PF21982">
    <property type="entry name" value="RecX_HTH1"/>
    <property type="match status" value="1"/>
</dbReference>
<evidence type="ECO:0000259" key="7">
    <source>
        <dbReference type="Pfam" id="PF21981"/>
    </source>
</evidence>
<sequence length="150" mass="17020">MTMSAMQVAVGLLARRDYSRYQIKSKLTQKGFLDGEIESVLGQCESQGYLDDARFAALLLRSHIAKGHGQNKIRQSMSQKGLTREIIESTFNQSDCDWFELARQKAAKKYATSGPIQDQKDRARRVRYLLSQGFGFDQVAYALEVDPDFD</sequence>
<dbReference type="InterPro" id="IPR053925">
    <property type="entry name" value="RecX_HTH_3rd"/>
</dbReference>
<feature type="domain" description="RecX third three-helical" evidence="7">
    <location>
        <begin position="97"/>
        <end position="143"/>
    </location>
</feature>
<comment type="caution">
    <text evidence="9">The sequence shown here is derived from an EMBL/GenBank/DDBJ whole genome shotgun (WGS) entry which is preliminary data.</text>
</comment>
<comment type="similarity">
    <text evidence="2 5">Belongs to the RecX family.</text>
</comment>
<dbReference type="Pfam" id="PF02631">
    <property type="entry name" value="RecX_HTH2"/>
    <property type="match status" value="1"/>
</dbReference>
<gene>
    <name evidence="5 9" type="primary">recX</name>
    <name evidence="9" type="ORF">GNT65_08935</name>
</gene>
<organism evidence="9 10">
    <name type="scientific">Shewanella insulae</name>
    <dbReference type="NCBI Taxonomy" id="2681496"/>
    <lineage>
        <taxon>Bacteria</taxon>
        <taxon>Pseudomonadati</taxon>
        <taxon>Pseudomonadota</taxon>
        <taxon>Gammaproteobacteria</taxon>
        <taxon>Alteromonadales</taxon>
        <taxon>Shewanellaceae</taxon>
        <taxon>Shewanella</taxon>
    </lineage>
</organism>
<dbReference type="AlphaFoldDB" id="A0A6L7HX18"/>
<comment type="subcellular location">
    <subcellularLocation>
        <location evidence="1 5">Cytoplasm</location>
    </subcellularLocation>
</comment>
<evidence type="ECO:0000256" key="3">
    <source>
        <dbReference type="ARBA" id="ARBA00018111"/>
    </source>
</evidence>
<keyword evidence="10" id="KW-1185">Reference proteome</keyword>
<dbReference type="HAMAP" id="MF_01114">
    <property type="entry name" value="RecX"/>
    <property type="match status" value="1"/>
</dbReference>
<dbReference type="InterPro" id="IPR003783">
    <property type="entry name" value="Regulatory_RecX"/>
</dbReference>
<dbReference type="PANTHER" id="PTHR33602:SF1">
    <property type="entry name" value="REGULATORY PROTEIN RECX FAMILY PROTEIN"/>
    <property type="match status" value="1"/>
</dbReference>